<sequence length="72" mass="8231">MPRFLTPEQAARELGIPKTTIKRLARITGICTRLERNRIAFDEGNLDAMNSWIKEQQAKPAEPSPGEEIDYF</sequence>
<keyword evidence="2" id="KW-1185">Reference proteome</keyword>
<protein>
    <recommendedName>
        <fullName evidence="3">DNA-binding protein</fullName>
    </recommendedName>
</protein>
<comment type="caution">
    <text evidence="1">The sequence shown here is derived from an EMBL/GenBank/DDBJ whole genome shotgun (WGS) entry which is preliminary data.</text>
</comment>
<reference evidence="1 2" key="1">
    <citation type="submission" date="2018-07" db="EMBL/GenBank/DDBJ databases">
        <title>Arthrobacter sp. nov., isolated from raw cow's milk with high bacterial count.</title>
        <authorList>
            <person name="Hahne J."/>
            <person name="Isele D."/>
            <person name="Lipski A."/>
        </authorList>
    </citation>
    <scope>NUCLEOTIDE SEQUENCE [LARGE SCALE GENOMIC DNA]</scope>
    <source>
        <strain evidence="1 2">JZ R-183</strain>
    </source>
</reference>
<gene>
    <name evidence="1" type="ORF">DWQ67_02880</name>
</gene>
<proteinExistence type="predicted"/>
<evidence type="ECO:0000313" key="1">
    <source>
        <dbReference type="EMBL" id="RKW71790.1"/>
    </source>
</evidence>
<dbReference type="Proteomes" id="UP000273119">
    <property type="component" value="Unassembled WGS sequence"/>
</dbReference>
<accession>A0A496PMM0</accession>
<evidence type="ECO:0000313" key="2">
    <source>
        <dbReference type="Proteomes" id="UP000273119"/>
    </source>
</evidence>
<dbReference type="RefSeq" id="WP_121484053.1">
    <property type="nucleotide sequence ID" value="NZ_QQXL01000001.1"/>
</dbReference>
<organism evidence="1 2">
    <name type="scientific">Galactobacter caseinivorans</name>
    <dbReference type="NCBI Taxonomy" id="2676123"/>
    <lineage>
        <taxon>Bacteria</taxon>
        <taxon>Bacillati</taxon>
        <taxon>Actinomycetota</taxon>
        <taxon>Actinomycetes</taxon>
        <taxon>Micrococcales</taxon>
        <taxon>Micrococcaceae</taxon>
        <taxon>Galactobacter</taxon>
    </lineage>
</organism>
<dbReference type="AlphaFoldDB" id="A0A496PMM0"/>
<dbReference type="EMBL" id="QQXL01000001">
    <property type="protein sequence ID" value="RKW71790.1"/>
    <property type="molecule type" value="Genomic_DNA"/>
</dbReference>
<name>A0A496PMM0_9MICC</name>
<evidence type="ECO:0008006" key="3">
    <source>
        <dbReference type="Google" id="ProtNLM"/>
    </source>
</evidence>